<dbReference type="InParanoid" id="A9V4X7"/>
<evidence type="ECO:0000313" key="3">
    <source>
        <dbReference type="Proteomes" id="UP000001357"/>
    </source>
</evidence>
<dbReference type="EMBL" id="CH991559">
    <property type="protein sequence ID" value="EDQ87448.1"/>
    <property type="molecule type" value="Genomic_DNA"/>
</dbReference>
<protein>
    <submittedName>
        <fullName evidence="2">Uncharacterized protein</fullName>
    </submittedName>
</protein>
<dbReference type="KEGG" id="mbr:MONBRDRAFT_10010"/>
<keyword evidence="1" id="KW-1133">Transmembrane helix</keyword>
<dbReference type="Proteomes" id="UP000001357">
    <property type="component" value="Unassembled WGS sequence"/>
</dbReference>
<gene>
    <name evidence="2" type="ORF">MONBRDRAFT_10010</name>
</gene>
<feature type="transmembrane region" description="Helical" evidence="1">
    <location>
        <begin position="2360"/>
        <end position="2380"/>
    </location>
</feature>
<keyword evidence="1" id="KW-0812">Transmembrane</keyword>
<keyword evidence="3" id="KW-1185">Reference proteome</keyword>
<organism evidence="2 3">
    <name type="scientific">Monosiga brevicollis</name>
    <name type="common">Choanoflagellate</name>
    <dbReference type="NCBI Taxonomy" id="81824"/>
    <lineage>
        <taxon>Eukaryota</taxon>
        <taxon>Choanoflagellata</taxon>
        <taxon>Craspedida</taxon>
        <taxon>Salpingoecidae</taxon>
        <taxon>Monosiga</taxon>
    </lineage>
</organism>
<name>A9V4X7_MONBE</name>
<sequence>MAENARFGSVVHFLFTVIDTRGRPVLSTIVGLWSRYVGAWQVRLLSSHPECASANTMYTHHIHSASSPLISTPVCSRLEKLCVDMLGSAANDFKLEGLEVPARSPISRYLDDPLSPPAELDGVPPSNMTVKSFGTAIIGLQPRSNCTGSWSAGDVNCRPSPVTTSHVLLPFPCGAPTPWRASESLANIFLLHASCEAGTCLRPIVSSGPDAESLVDVDAGFSWMYWVRDHAGIGTCNLQSGDDVQLLDYHAFVERKLESHQIYNILPTSSTDADNLLVTDEVTYVAFVSAISYRVGANYSIDTLATSTVAAGDAQVLATIQSQPKDFLFGTHMDALDGSFVFNIVNRHGAIAPGPSLACQFHVYSFFNLQCFAATSTIESVAMVSPETVVMGMPYADTPSSERVGRVVAWSTLANNATTIAYDYYTRTRGLQYGTTLSAGPVTNETVCLLAGAAGIGGQFYNCYTLPSWTRVDGQADVQLTGPLRHLASRSVVSYGNSLFLELDNLTTGHPSLGIYGTSERNLSSTSATQFSTILAGCELPRTQLRNHVWVPCRDAASNVTTMREIDADGQVTGRVASWSHGRWTPVVRSLSGSDIILLHYRSLNLSIVWSTPKSSTLAVLASIHLETAPLLWGATARLELDQLRPVAHATGIFCGVGAVNLTLHSRSGSVDGHVYEADDAWGTNAQLRETLSIDEADSSSILIWPMEGGVRHLHLVVQSSSGYTAEVDANLACSPEINPATNTIRRPSVKEGLTHWWWTGATEVALSATAGLPLWRTSPSLPWRYMRFNLLRFFQSVSLSEVQFVGQAWVAHARLIFLLGRYEPLGSPAVQSVLFRAWQSDYGWLVVEMTSLGSTSASRAAVMPMTIPSDVLQPVTLALQYNAQITVYRATHDGQSLEVRGTFATNGLSLVSQDVSSGFVALSSDAVGGRLRVQFVNLTWPNASTTYNLSADAQLVLGTFTLNSTLSGIAMMLASIGDDGVGRITVTLQDAPSGLVHLTSTVPGYYRGATMLNDGAYVLVQPSNLIPLLLVYEISLLRPTRVVHALAQSLTSTQLHATPNGGLTLKGTPSQGGLVCQIIDPLPSESPAFATLPCTQGFMTASVFPQLLMLEQPQTFTFCSNSLATELLLSTIGVSVLRFAPSESSPGFWGAELVCLALSGAYEYIDLGCDGSACEVELPLCVGSTKGVHIWGPAQEWSLTVTSLYSPCKEQSTWSAMPEPSSNCSLLLEDLDGTTTRFCHVNNTAVGIEHASLVLPGSVHNLASETTSHACAAVWHDLAYLAVSNAGTQLQLHRIALDGRTTTTTSFRAAFDCLKCTLLPADANVFFFLCHTALVGRSIMWELHWWSNETTQVIFRETNVAQAVLDAERLLVVLQNLDGSTAVHVGLFRETAGPSRVSLGPSLRNETLLPIAELRSGQLYTTSWNVVSQTYQVMQWHIDANWDLEFTASWSTGPLRPTAMVVSANHVFVMAHDTLLAFPLSETATSCLGLTVPDFVLSLRTAGAALVVETNGTTSAWRVPALPSTMNGINVSCTVNLTGDGATYNHDGGSVTLCLPNLCAALRLTLLFDQPPGDFEVRVALETEGSSARFWPSGASTFTGNMLIPTNARSLAMAHVYNPYRYPFHILRSDRAVHETTCNTQPWSRRTQCSLCTAAKLDLFEQFDCQLESATCRLVSTTGHASQGRFNFIDSTTTVRVEASEPSVTLYPLSDALHVHALPLLLPEGCYSTAPVLFVPGFTSTEYISVFTVDAVGAVRLRVNDLAVNLVCNTSRLSAAKLMFYPGGAAESASGTLLEMTTTAAHADAQLGTCLPPVNATSTSHRYIGAEFLAVADIEPAKFGVWVLSYLLSFDGSITSVEVRSDDNQLLAFGQDSGTGTVRLEVLFDSDTTSSFTFYTRGVGTLVLTPISEQQVLSYGPTRFCDCFAYPSCDLDEHLLLDVINSSGSCETCAAGSLVDMGVGLSCTVPWSEQAYALPTDGTLLDLNMGILSSPIALLHIGSWPQLRILSNAAAPPSLDLHLQGSNFQGQILSTSEYLVVWLRSDKATGLYFLTVNETHIQYGKDRSDLDSPDQARRFDASSNAVYISITRSVQTAFCILPTPGNALVPDYNCVLTDVASDVYVAPGTDLVLLVNQQEVLVLNCSVAPLLCWQRLALSLPPSTPNITTAALSTQYAVVACTDMRAAVPAAVLIVSALQGSGTQDPEPGAFALTGCQSVSSVRFYEHLPTQAVVACQTGPGSVGVFHLDLSTHARTPWLWMQNTSRLWLPSSAYVLSDGHHIYTFQNNTWLQAMNTTALQDAADKGTVMYSRRIFLGEVTTTSTRAATSSVAVTSPPVQSTRAKSVSTPLSVDASSSDSANGVIIGAAVAGVALVLIIVLLMLKFRRRIKPLHSSGASGPACHRSLLELQMSDVKAVMMEVALMNHVCQHPNIVGIEAVVHDTCVLHAHSHPTT</sequence>
<evidence type="ECO:0000313" key="2">
    <source>
        <dbReference type="EMBL" id="EDQ87448.1"/>
    </source>
</evidence>
<dbReference type="GeneID" id="5893007"/>
<evidence type="ECO:0000256" key="1">
    <source>
        <dbReference type="SAM" id="Phobius"/>
    </source>
</evidence>
<keyword evidence="1" id="KW-0472">Membrane</keyword>
<proteinExistence type="predicted"/>
<dbReference type="RefSeq" id="XP_001747708.1">
    <property type="nucleotide sequence ID" value="XM_001747656.1"/>
</dbReference>
<accession>A9V4X7</accession>
<reference evidence="2 3" key="1">
    <citation type="journal article" date="2008" name="Nature">
        <title>The genome of the choanoflagellate Monosiga brevicollis and the origin of metazoans.</title>
        <authorList>
            <consortium name="JGI Sequencing"/>
            <person name="King N."/>
            <person name="Westbrook M.J."/>
            <person name="Young S.L."/>
            <person name="Kuo A."/>
            <person name="Abedin M."/>
            <person name="Chapman J."/>
            <person name="Fairclough S."/>
            <person name="Hellsten U."/>
            <person name="Isogai Y."/>
            <person name="Letunic I."/>
            <person name="Marr M."/>
            <person name="Pincus D."/>
            <person name="Putnam N."/>
            <person name="Rokas A."/>
            <person name="Wright K.J."/>
            <person name="Zuzow R."/>
            <person name="Dirks W."/>
            <person name="Good M."/>
            <person name="Goodstein D."/>
            <person name="Lemons D."/>
            <person name="Li W."/>
            <person name="Lyons J.B."/>
            <person name="Morris A."/>
            <person name="Nichols S."/>
            <person name="Richter D.J."/>
            <person name="Salamov A."/>
            <person name="Bork P."/>
            <person name="Lim W.A."/>
            <person name="Manning G."/>
            <person name="Miller W.T."/>
            <person name="McGinnis W."/>
            <person name="Shapiro H."/>
            <person name="Tjian R."/>
            <person name="Grigoriev I.V."/>
            <person name="Rokhsar D."/>
        </authorList>
    </citation>
    <scope>NUCLEOTIDE SEQUENCE [LARGE SCALE GENOMIC DNA]</scope>
    <source>
        <strain evidence="3">MX1 / ATCC 50154</strain>
    </source>
</reference>